<dbReference type="AlphaFoldDB" id="A0A3S5CHG0"/>
<dbReference type="Proteomes" id="UP000784294">
    <property type="component" value="Unassembled WGS sequence"/>
</dbReference>
<dbReference type="EMBL" id="CAAALY010052559">
    <property type="protein sequence ID" value="VEL21685.1"/>
    <property type="molecule type" value="Genomic_DNA"/>
</dbReference>
<sequence length="371" mass="42641">MLQEHLQPSSSASLERRQQQHPSLWSLGVQTQSAREGSDSELSSLLGQDGGIVDQEARIFKLLEDLRLHRQAERRLEETEREDPSFRVANREGTRGEQEVQNREERNEQDADDLALFAEAWLLPARSSKNTDMTRSADREVHSLEDRNKLFNRRLSDLFGGHFHKPPASRSKVAEWLISPDIAALQNLMREEQDREENMQQTDHYVEEKELEERQKTEEENKKYLTTGSTDFVFEGAAGKFGLGEADAAWPNKRKIVRKPKRADTWRELLKAVEDGEAFDYNHEKILEAKEALEDKLGSDVMELWSKGDEGTEKQPHDQSAKADPYFQLCVNAESTSLHPICITPNSSNRILVWEVDQLMCQCQLRTHGCQ</sequence>
<keyword evidence="3" id="KW-1185">Reference proteome</keyword>
<evidence type="ECO:0000313" key="3">
    <source>
        <dbReference type="Proteomes" id="UP000784294"/>
    </source>
</evidence>
<evidence type="ECO:0000256" key="1">
    <source>
        <dbReference type="SAM" id="MobiDB-lite"/>
    </source>
</evidence>
<reference evidence="2" key="1">
    <citation type="submission" date="2018-11" db="EMBL/GenBank/DDBJ databases">
        <authorList>
            <consortium name="Pathogen Informatics"/>
        </authorList>
    </citation>
    <scope>NUCLEOTIDE SEQUENCE</scope>
</reference>
<name>A0A3S5CHG0_9PLAT</name>
<feature type="region of interest" description="Disordered" evidence="1">
    <location>
        <begin position="1"/>
        <end position="48"/>
    </location>
</feature>
<gene>
    <name evidence="2" type="ORF">PXEA_LOCUS15125</name>
</gene>
<feature type="compositionally biased region" description="Polar residues" evidence="1">
    <location>
        <begin position="20"/>
        <end position="35"/>
    </location>
</feature>
<feature type="region of interest" description="Disordered" evidence="1">
    <location>
        <begin position="74"/>
        <end position="109"/>
    </location>
</feature>
<proteinExistence type="predicted"/>
<accession>A0A3S5CHG0</accession>
<evidence type="ECO:0000313" key="2">
    <source>
        <dbReference type="EMBL" id="VEL21685.1"/>
    </source>
</evidence>
<organism evidence="2 3">
    <name type="scientific">Protopolystoma xenopodis</name>
    <dbReference type="NCBI Taxonomy" id="117903"/>
    <lineage>
        <taxon>Eukaryota</taxon>
        <taxon>Metazoa</taxon>
        <taxon>Spiralia</taxon>
        <taxon>Lophotrochozoa</taxon>
        <taxon>Platyhelminthes</taxon>
        <taxon>Monogenea</taxon>
        <taxon>Polyopisthocotylea</taxon>
        <taxon>Polystomatidea</taxon>
        <taxon>Polystomatidae</taxon>
        <taxon>Protopolystoma</taxon>
    </lineage>
</organism>
<protein>
    <submittedName>
        <fullName evidence="2">Uncharacterized protein</fullName>
    </submittedName>
</protein>
<feature type="compositionally biased region" description="Polar residues" evidence="1">
    <location>
        <begin position="1"/>
        <end position="13"/>
    </location>
</feature>
<comment type="caution">
    <text evidence="2">The sequence shown here is derived from an EMBL/GenBank/DDBJ whole genome shotgun (WGS) entry which is preliminary data.</text>
</comment>